<gene>
    <name evidence="3" type="ORF">ACIB24_12740</name>
</gene>
<evidence type="ECO:0000313" key="4">
    <source>
        <dbReference type="Proteomes" id="UP001612915"/>
    </source>
</evidence>
<evidence type="ECO:0000256" key="1">
    <source>
        <dbReference type="SAM" id="MobiDB-lite"/>
    </source>
</evidence>
<feature type="region of interest" description="Disordered" evidence="1">
    <location>
        <begin position="92"/>
        <end position="111"/>
    </location>
</feature>
<organism evidence="3 4">
    <name type="scientific">Spongisporangium articulatum</name>
    <dbReference type="NCBI Taxonomy" id="3362603"/>
    <lineage>
        <taxon>Bacteria</taxon>
        <taxon>Bacillati</taxon>
        <taxon>Actinomycetota</taxon>
        <taxon>Actinomycetes</taxon>
        <taxon>Kineosporiales</taxon>
        <taxon>Kineosporiaceae</taxon>
        <taxon>Spongisporangium</taxon>
    </lineage>
</organism>
<feature type="domain" description="ANTAR" evidence="2">
    <location>
        <begin position="175"/>
        <end position="236"/>
    </location>
</feature>
<reference evidence="3 4" key="1">
    <citation type="submission" date="2024-10" db="EMBL/GenBank/DDBJ databases">
        <title>The Natural Products Discovery Center: Release of the First 8490 Sequenced Strains for Exploring Actinobacteria Biosynthetic Diversity.</title>
        <authorList>
            <person name="Kalkreuter E."/>
            <person name="Kautsar S.A."/>
            <person name="Yang D."/>
            <person name="Bader C.D."/>
            <person name="Teijaro C.N."/>
            <person name="Fluegel L."/>
            <person name="Davis C.M."/>
            <person name="Simpson J.R."/>
            <person name="Lauterbach L."/>
            <person name="Steele A.D."/>
            <person name="Gui C."/>
            <person name="Meng S."/>
            <person name="Li G."/>
            <person name="Viehrig K."/>
            <person name="Ye F."/>
            <person name="Su P."/>
            <person name="Kiefer A.F."/>
            <person name="Nichols A."/>
            <person name="Cepeda A.J."/>
            <person name="Yan W."/>
            <person name="Fan B."/>
            <person name="Jiang Y."/>
            <person name="Adhikari A."/>
            <person name="Zheng C.-J."/>
            <person name="Schuster L."/>
            <person name="Cowan T.M."/>
            <person name="Smanski M.J."/>
            <person name="Chevrette M.G."/>
            <person name="De Carvalho L.P.S."/>
            <person name="Shen B."/>
        </authorList>
    </citation>
    <scope>NUCLEOTIDE SEQUENCE [LARGE SCALE GENOMIC DNA]</scope>
    <source>
        <strain evidence="3 4">NPDC049639</strain>
    </source>
</reference>
<accession>A0ABW8APS1</accession>
<dbReference type="Proteomes" id="UP001612915">
    <property type="component" value="Unassembled WGS sequence"/>
</dbReference>
<sequence>MTIQIQGDGLLTSLLDFTVRSVPGCLGAGLSVAGAPAEVNCDQCGAAGTDEGHATHGAPRTVAAVGVAKRLDPAQWDQAVGPLWDAFRGDATISRPATDGSQDPDDALGLSGLQGVPADDLGPVQGVVVSAGEWGGDLPVLLSLYLDRTPDDKTLRTVDRWEPMVSQALAVVEYCAGQEQVAAQMLEMTQYRRVIEQAKGLVMGAIGCDAPAAFSTIARASQHFNVRLRNLAVALVEHVGDGTVEHPPDPDLRIRPTENEKAVAQKVWAALSTSTAILPVAAP</sequence>
<dbReference type="PROSITE" id="PS50921">
    <property type="entry name" value="ANTAR"/>
    <property type="match status" value="1"/>
</dbReference>
<dbReference type="InterPro" id="IPR005561">
    <property type="entry name" value="ANTAR"/>
</dbReference>
<keyword evidence="4" id="KW-1185">Reference proteome</keyword>
<dbReference type="Gene3D" id="1.10.10.10">
    <property type="entry name" value="Winged helix-like DNA-binding domain superfamily/Winged helix DNA-binding domain"/>
    <property type="match status" value="1"/>
</dbReference>
<evidence type="ECO:0000313" key="3">
    <source>
        <dbReference type="EMBL" id="MFI7587932.1"/>
    </source>
</evidence>
<dbReference type="Pfam" id="PF03861">
    <property type="entry name" value="ANTAR"/>
    <property type="match status" value="1"/>
</dbReference>
<dbReference type="EMBL" id="JBITLV010000004">
    <property type="protein sequence ID" value="MFI7587932.1"/>
    <property type="molecule type" value="Genomic_DNA"/>
</dbReference>
<dbReference type="RefSeq" id="WP_398280592.1">
    <property type="nucleotide sequence ID" value="NZ_JBITLV010000004.1"/>
</dbReference>
<dbReference type="InterPro" id="IPR036388">
    <property type="entry name" value="WH-like_DNA-bd_sf"/>
</dbReference>
<comment type="caution">
    <text evidence="3">The sequence shown here is derived from an EMBL/GenBank/DDBJ whole genome shotgun (WGS) entry which is preliminary data.</text>
</comment>
<protein>
    <submittedName>
        <fullName evidence="3">ANTAR domain-containing protein</fullName>
    </submittedName>
</protein>
<name>A0ABW8APS1_9ACTN</name>
<proteinExistence type="predicted"/>
<dbReference type="SMART" id="SM01012">
    <property type="entry name" value="ANTAR"/>
    <property type="match status" value="1"/>
</dbReference>
<evidence type="ECO:0000259" key="2">
    <source>
        <dbReference type="PROSITE" id="PS50921"/>
    </source>
</evidence>